<evidence type="ECO:0000259" key="13">
    <source>
        <dbReference type="PROSITE" id="PS50157"/>
    </source>
</evidence>
<keyword evidence="15" id="KW-1185">Reference proteome</keyword>
<keyword evidence="5" id="KW-0677">Repeat</keyword>
<dbReference type="FunFam" id="3.30.160.60:FF:000146">
    <property type="entry name" value="C2H2 type zinc finger protein"/>
    <property type="match status" value="1"/>
</dbReference>
<keyword evidence="4" id="KW-0479">Metal-binding</keyword>
<evidence type="ECO:0000256" key="1">
    <source>
        <dbReference type="ARBA" id="ARBA00004123"/>
    </source>
</evidence>
<evidence type="ECO:0000256" key="5">
    <source>
        <dbReference type="ARBA" id="ARBA00022737"/>
    </source>
</evidence>
<evidence type="ECO:0000256" key="10">
    <source>
        <dbReference type="ARBA" id="ARBA00023242"/>
    </source>
</evidence>
<evidence type="ECO:0000256" key="6">
    <source>
        <dbReference type="ARBA" id="ARBA00022771"/>
    </source>
</evidence>
<evidence type="ECO:0000256" key="3">
    <source>
        <dbReference type="ARBA" id="ARBA00022490"/>
    </source>
</evidence>
<keyword evidence="10" id="KW-0539">Nucleus</keyword>
<dbReference type="PROSITE" id="PS50157">
    <property type="entry name" value="ZINC_FINGER_C2H2_2"/>
    <property type="match status" value="2"/>
</dbReference>
<feature type="compositionally biased region" description="Low complexity" evidence="12">
    <location>
        <begin position="69"/>
        <end position="85"/>
    </location>
</feature>
<evidence type="ECO:0000256" key="7">
    <source>
        <dbReference type="ARBA" id="ARBA00022833"/>
    </source>
</evidence>
<dbReference type="SUPFAM" id="SSF57667">
    <property type="entry name" value="beta-beta-alpha zinc fingers"/>
    <property type="match status" value="1"/>
</dbReference>
<organism evidence="14 15">
    <name type="scientific">Lophiostoma macrostomum CBS 122681</name>
    <dbReference type="NCBI Taxonomy" id="1314788"/>
    <lineage>
        <taxon>Eukaryota</taxon>
        <taxon>Fungi</taxon>
        <taxon>Dikarya</taxon>
        <taxon>Ascomycota</taxon>
        <taxon>Pezizomycotina</taxon>
        <taxon>Dothideomycetes</taxon>
        <taxon>Pleosporomycetidae</taxon>
        <taxon>Pleosporales</taxon>
        <taxon>Lophiostomataceae</taxon>
        <taxon>Lophiostoma</taxon>
    </lineage>
</organism>
<dbReference type="SMART" id="SM00355">
    <property type="entry name" value="ZnF_C2H2"/>
    <property type="match status" value="2"/>
</dbReference>
<dbReference type="InterPro" id="IPR013087">
    <property type="entry name" value="Znf_C2H2_type"/>
</dbReference>
<dbReference type="PANTHER" id="PTHR24388:SF54">
    <property type="entry name" value="PROTEIN ESCARGOT"/>
    <property type="match status" value="1"/>
</dbReference>
<dbReference type="Proteomes" id="UP000799324">
    <property type="component" value="Unassembled WGS sequence"/>
</dbReference>
<feature type="region of interest" description="Disordered" evidence="12">
    <location>
        <begin position="1"/>
        <end position="122"/>
    </location>
</feature>
<feature type="domain" description="C2H2-type" evidence="13">
    <location>
        <begin position="511"/>
        <end position="538"/>
    </location>
</feature>
<feature type="compositionally biased region" description="Polar residues" evidence="12">
    <location>
        <begin position="434"/>
        <end position="458"/>
    </location>
</feature>
<feature type="compositionally biased region" description="Polar residues" evidence="12">
    <location>
        <begin position="227"/>
        <end position="239"/>
    </location>
</feature>
<dbReference type="GO" id="GO:0045944">
    <property type="term" value="P:positive regulation of transcription by RNA polymerase II"/>
    <property type="evidence" value="ECO:0007669"/>
    <property type="project" value="UniProtKB-ARBA"/>
</dbReference>
<evidence type="ECO:0000313" key="15">
    <source>
        <dbReference type="Proteomes" id="UP000799324"/>
    </source>
</evidence>
<dbReference type="AlphaFoldDB" id="A0A6A6SQ50"/>
<sequence>MDAQQRGRSPSAGHRGPIRHSPSPSPQAHAPYTTQSTGLGLDQSLSTGDAYATSFSAQTTSAGQSFDPSSQYLTTTQSQQFPQQSAIADPTFLQPSGGLSQQSSPHFGPQGSHLAPETLDINNHAGSNNVDFNTFFADSRSSNQGHAIDPAFLSNSLDPQLLDSQQNQSVNPSDLMNQMATTQAHSPTPPHLLHASMNHQSPSPHASPNMNQGAFSSPGHSRHASLDPNTAYGQPQSNEWGGMAAFRGHRRAPSETYSDVSSQHASPYLGHNDSFEDNNPSPLLNAQQDPSLFQDVMQFGQFNLNDNNHISPGHSPHISPRLIPQQQALPQFSPGNFGLGTNMGNGINNQFGEQDMGMYQGQQQEPFPTINQGGMDFGQADTMSPPEINIDFAPPSRQPSFEPAKPENSADALSPPDRSRSRNRIRAKSDPFSGASSRASTPASEVNRSLSPSAAKTASRSPSPSGKSSRRSSTSSIPHRDYILDLADPSRPTNPTDGSNAKRTQKHPATFQCTLCPKRFTRAYNLRSHLRTHTDERPFVCSVCGKAFARQHDRKRHEGLHSGEKKFVCRGVLKDSNNWGCGRRFARADALGRHFRSEAGRVCIRPLLEEEAQEKGGWNDQQHMDNGAGMYANQMPPQNFGGMMAPQPGFQGYPPVTAGIDPTAGGAVQPTQYGLPAALLAQYPALAGIQWDALPSGPADDVEGDISGRSSFDASSGGELFEEDEGEYPAAQNIYGGGWASDYEANAR</sequence>
<dbReference type="InterPro" id="IPR036236">
    <property type="entry name" value="Znf_C2H2_sf"/>
</dbReference>
<gene>
    <name evidence="14" type="ORF">K491DRAFT_612643</name>
</gene>
<feature type="compositionally biased region" description="Polar residues" evidence="12">
    <location>
        <begin position="32"/>
        <end position="68"/>
    </location>
</feature>
<feature type="domain" description="C2H2-type" evidence="13">
    <location>
        <begin position="539"/>
        <end position="566"/>
    </location>
</feature>
<feature type="compositionally biased region" description="Polar residues" evidence="12">
    <location>
        <begin position="255"/>
        <end position="265"/>
    </location>
</feature>
<evidence type="ECO:0000256" key="4">
    <source>
        <dbReference type="ARBA" id="ARBA00022723"/>
    </source>
</evidence>
<feature type="compositionally biased region" description="Polar residues" evidence="12">
    <location>
        <begin position="277"/>
        <end position="286"/>
    </location>
</feature>
<comment type="subcellular location">
    <subcellularLocation>
        <location evidence="2">Cytoplasm</location>
    </subcellularLocation>
    <subcellularLocation>
        <location evidence="1">Nucleus</location>
    </subcellularLocation>
</comment>
<evidence type="ECO:0000256" key="2">
    <source>
        <dbReference type="ARBA" id="ARBA00004496"/>
    </source>
</evidence>
<evidence type="ECO:0000256" key="12">
    <source>
        <dbReference type="SAM" id="MobiDB-lite"/>
    </source>
</evidence>
<evidence type="ECO:0000256" key="11">
    <source>
        <dbReference type="PROSITE-ProRule" id="PRU00042"/>
    </source>
</evidence>
<protein>
    <recommendedName>
        <fullName evidence="13">C2H2-type domain-containing protein</fullName>
    </recommendedName>
</protein>
<evidence type="ECO:0000256" key="9">
    <source>
        <dbReference type="ARBA" id="ARBA00023163"/>
    </source>
</evidence>
<evidence type="ECO:0000313" key="14">
    <source>
        <dbReference type="EMBL" id="KAF2648508.1"/>
    </source>
</evidence>
<proteinExistence type="predicted"/>
<feature type="compositionally biased region" description="Polar residues" evidence="12">
    <location>
        <begin position="491"/>
        <end position="502"/>
    </location>
</feature>
<keyword evidence="3" id="KW-0963">Cytoplasm</keyword>
<dbReference type="Gene3D" id="3.30.160.60">
    <property type="entry name" value="Classic Zinc Finger"/>
    <property type="match status" value="3"/>
</dbReference>
<dbReference type="GO" id="GO:0071277">
    <property type="term" value="P:cellular response to calcium ion"/>
    <property type="evidence" value="ECO:0007669"/>
    <property type="project" value="UniProtKB-ARBA"/>
</dbReference>
<dbReference type="InterPro" id="IPR050527">
    <property type="entry name" value="Snail/Krueppel_Znf"/>
</dbReference>
<keyword evidence="7" id="KW-0862">Zinc</keyword>
<dbReference type="GO" id="GO:0005634">
    <property type="term" value="C:nucleus"/>
    <property type="evidence" value="ECO:0007669"/>
    <property type="project" value="UniProtKB-SubCell"/>
</dbReference>
<feature type="compositionally biased region" description="Polar residues" evidence="12">
    <location>
        <begin position="197"/>
        <end position="219"/>
    </location>
</feature>
<dbReference type="Pfam" id="PF00096">
    <property type="entry name" value="zf-C2H2"/>
    <property type="match status" value="2"/>
</dbReference>
<feature type="compositionally biased region" description="Low complexity" evidence="12">
    <location>
        <begin position="459"/>
        <end position="477"/>
    </location>
</feature>
<dbReference type="FunFam" id="3.30.160.60:FF:000239">
    <property type="entry name" value="C2H2 type zinc finger protein"/>
    <property type="match status" value="1"/>
</dbReference>
<feature type="region of interest" description="Disordered" evidence="12">
    <location>
        <begin position="180"/>
        <end position="286"/>
    </location>
</feature>
<reference evidence="14" key="1">
    <citation type="journal article" date="2020" name="Stud. Mycol.">
        <title>101 Dothideomycetes genomes: a test case for predicting lifestyles and emergence of pathogens.</title>
        <authorList>
            <person name="Haridas S."/>
            <person name="Albert R."/>
            <person name="Binder M."/>
            <person name="Bloem J."/>
            <person name="Labutti K."/>
            <person name="Salamov A."/>
            <person name="Andreopoulos B."/>
            <person name="Baker S."/>
            <person name="Barry K."/>
            <person name="Bills G."/>
            <person name="Bluhm B."/>
            <person name="Cannon C."/>
            <person name="Castanera R."/>
            <person name="Culley D."/>
            <person name="Daum C."/>
            <person name="Ezra D."/>
            <person name="Gonzalez J."/>
            <person name="Henrissat B."/>
            <person name="Kuo A."/>
            <person name="Liang C."/>
            <person name="Lipzen A."/>
            <person name="Lutzoni F."/>
            <person name="Magnuson J."/>
            <person name="Mondo S."/>
            <person name="Nolan M."/>
            <person name="Ohm R."/>
            <person name="Pangilinan J."/>
            <person name="Park H.-J."/>
            <person name="Ramirez L."/>
            <person name="Alfaro M."/>
            <person name="Sun H."/>
            <person name="Tritt A."/>
            <person name="Yoshinaga Y."/>
            <person name="Zwiers L.-H."/>
            <person name="Turgeon B."/>
            <person name="Goodwin S."/>
            <person name="Spatafora J."/>
            <person name="Crous P."/>
            <person name="Grigoriev I."/>
        </authorList>
    </citation>
    <scope>NUCLEOTIDE SEQUENCE</scope>
    <source>
        <strain evidence="14">CBS 122681</strain>
    </source>
</reference>
<dbReference type="OrthoDB" id="8117402at2759"/>
<keyword evidence="8" id="KW-0805">Transcription regulation</keyword>
<feature type="region of interest" description="Disordered" evidence="12">
    <location>
        <begin position="367"/>
        <end position="506"/>
    </location>
</feature>
<feature type="compositionally biased region" description="Low complexity" evidence="12">
    <location>
        <begin position="93"/>
        <end position="105"/>
    </location>
</feature>
<dbReference type="GO" id="GO:0005737">
    <property type="term" value="C:cytoplasm"/>
    <property type="evidence" value="ECO:0007669"/>
    <property type="project" value="UniProtKB-SubCell"/>
</dbReference>
<dbReference type="FunFam" id="3.30.160.60:FF:000181">
    <property type="entry name" value="C2H2 type zinc finger protein"/>
    <property type="match status" value="1"/>
</dbReference>
<name>A0A6A6SQ50_9PLEO</name>
<evidence type="ECO:0000256" key="8">
    <source>
        <dbReference type="ARBA" id="ARBA00023015"/>
    </source>
</evidence>
<dbReference type="GO" id="GO:0000978">
    <property type="term" value="F:RNA polymerase II cis-regulatory region sequence-specific DNA binding"/>
    <property type="evidence" value="ECO:0007669"/>
    <property type="project" value="TreeGrafter"/>
</dbReference>
<dbReference type="GO" id="GO:0008270">
    <property type="term" value="F:zinc ion binding"/>
    <property type="evidence" value="ECO:0007669"/>
    <property type="project" value="UniProtKB-KW"/>
</dbReference>
<dbReference type="PROSITE" id="PS00028">
    <property type="entry name" value="ZINC_FINGER_C2H2_1"/>
    <property type="match status" value="2"/>
</dbReference>
<dbReference type="EMBL" id="MU004535">
    <property type="protein sequence ID" value="KAF2648508.1"/>
    <property type="molecule type" value="Genomic_DNA"/>
</dbReference>
<feature type="region of interest" description="Disordered" evidence="12">
    <location>
        <begin position="697"/>
        <end position="727"/>
    </location>
</feature>
<keyword evidence="6 11" id="KW-0863">Zinc-finger</keyword>
<keyword evidence="9" id="KW-0804">Transcription</keyword>
<dbReference type="PANTHER" id="PTHR24388">
    <property type="entry name" value="ZINC FINGER PROTEIN"/>
    <property type="match status" value="1"/>
</dbReference>
<accession>A0A6A6SQ50</accession>
<dbReference type="GO" id="GO:0000981">
    <property type="term" value="F:DNA-binding transcription factor activity, RNA polymerase II-specific"/>
    <property type="evidence" value="ECO:0007669"/>
    <property type="project" value="TreeGrafter"/>
</dbReference>